<dbReference type="CDD" id="cd00158">
    <property type="entry name" value="RHOD"/>
    <property type="match status" value="1"/>
</dbReference>
<reference evidence="2" key="1">
    <citation type="submission" date="2023-09" db="EMBL/GenBank/DDBJ databases">
        <title>Flavobacterium sp. 20NA77.7 isolated from freshwater.</title>
        <authorList>
            <person name="Le V."/>
            <person name="Ko S.-R."/>
            <person name="Ahn C.-Y."/>
            <person name="Oh H.-M."/>
        </authorList>
    </citation>
    <scope>NUCLEOTIDE SEQUENCE</scope>
    <source>
        <strain evidence="2">20NA77.7</strain>
    </source>
</reference>
<dbReference type="SMART" id="SM00450">
    <property type="entry name" value="RHOD"/>
    <property type="match status" value="1"/>
</dbReference>
<sequence length="102" mass="11103">MGLLDILGLGNKSNEITDFVAKGAVIIDVRTYEEFVEGHIKDSKNIPLQLISSKINDIKKLNKPVIACCRSGMRSGQATFILKQNGIECINGGGWNSLAQKL</sequence>
<evidence type="ECO:0000259" key="1">
    <source>
        <dbReference type="PROSITE" id="PS50206"/>
    </source>
</evidence>
<dbReference type="EMBL" id="CP133721">
    <property type="protein sequence ID" value="WMW78294.1"/>
    <property type="molecule type" value="Genomic_DNA"/>
</dbReference>
<evidence type="ECO:0000313" key="3">
    <source>
        <dbReference type="Proteomes" id="UP001180481"/>
    </source>
</evidence>
<dbReference type="InterPro" id="IPR050229">
    <property type="entry name" value="GlpE_sulfurtransferase"/>
</dbReference>
<dbReference type="PANTHER" id="PTHR43031">
    <property type="entry name" value="FAD-DEPENDENT OXIDOREDUCTASE"/>
    <property type="match status" value="1"/>
</dbReference>
<evidence type="ECO:0000313" key="2">
    <source>
        <dbReference type="EMBL" id="WMW78294.1"/>
    </source>
</evidence>
<dbReference type="PROSITE" id="PS50206">
    <property type="entry name" value="RHODANESE_3"/>
    <property type="match status" value="1"/>
</dbReference>
<proteinExistence type="predicted"/>
<keyword evidence="3" id="KW-1185">Reference proteome</keyword>
<organism evidence="2 3">
    <name type="scientific">Flavobacterium nakdongensis</name>
    <dbReference type="NCBI Taxonomy" id="3073563"/>
    <lineage>
        <taxon>Bacteria</taxon>
        <taxon>Pseudomonadati</taxon>
        <taxon>Bacteroidota</taxon>
        <taxon>Flavobacteriia</taxon>
        <taxon>Flavobacteriales</taxon>
        <taxon>Flavobacteriaceae</taxon>
        <taxon>Flavobacterium</taxon>
    </lineage>
</organism>
<dbReference type="Proteomes" id="UP001180481">
    <property type="component" value="Chromosome"/>
</dbReference>
<name>A0ABY9RCA8_9FLAO</name>
<dbReference type="PANTHER" id="PTHR43031:SF17">
    <property type="entry name" value="SULFURTRANSFERASE YTWF-RELATED"/>
    <property type="match status" value="1"/>
</dbReference>
<gene>
    <name evidence="2" type="ORF">RF683_02285</name>
</gene>
<dbReference type="RefSeq" id="WP_309532610.1">
    <property type="nucleotide sequence ID" value="NZ_CP133721.1"/>
</dbReference>
<dbReference type="InterPro" id="IPR036873">
    <property type="entry name" value="Rhodanese-like_dom_sf"/>
</dbReference>
<dbReference type="Gene3D" id="3.40.250.10">
    <property type="entry name" value="Rhodanese-like domain"/>
    <property type="match status" value="1"/>
</dbReference>
<protein>
    <submittedName>
        <fullName evidence="2">Rhodanese-like domain-containing protein</fullName>
    </submittedName>
</protein>
<dbReference type="InterPro" id="IPR001763">
    <property type="entry name" value="Rhodanese-like_dom"/>
</dbReference>
<dbReference type="SUPFAM" id="SSF52821">
    <property type="entry name" value="Rhodanese/Cell cycle control phosphatase"/>
    <property type="match status" value="1"/>
</dbReference>
<accession>A0ABY9RCA8</accession>
<dbReference type="Pfam" id="PF00581">
    <property type="entry name" value="Rhodanese"/>
    <property type="match status" value="1"/>
</dbReference>
<feature type="domain" description="Rhodanese" evidence="1">
    <location>
        <begin position="20"/>
        <end position="102"/>
    </location>
</feature>